<keyword evidence="2" id="KW-1185">Reference proteome</keyword>
<name>A0AAI8VQU1_9PEZI</name>
<comment type="caution">
    <text evidence="1">The sequence shown here is derived from an EMBL/GenBank/DDBJ whole genome shotgun (WGS) entry which is preliminary data.</text>
</comment>
<evidence type="ECO:0000313" key="2">
    <source>
        <dbReference type="Proteomes" id="UP001295740"/>
    </source>
</evidence>
<dbReference type="AlphaFoldDB" id="A0AAI8VQU1"/>
<proteinExistence type="predicted"/>
<accession>A0AAI8VQU1</accession>
<gene>
    <name evidence="1" type="ORF">KHLLAP_LOCUS9819</name>
</gene>
<protein>
    <submittedName>
        <fullName evidence="1">Uu.00g143770.m01.CDS01</fullName>
    </submittedName>
</protein>
<sequence>MPQQTVSVIRPEEKLGLSIDEGEAGSTDRVEIGQNHVLDLPRELGDEAQAGELCYLVDHVEWRVGGTGVQDVIAFFGLIAEIDKTLGGSANSRRHEGARRWR</sequence>
<dbReference type="Proteomes" id="UP001295740">
    <property type="component" value="Unassembled WGS sequence"/>
</dbReference>
<dbReference type="EMBL" id="CAUWAG010000012">
    <property type="protein sequence ID" value="CAJ2509351.1"/>
    <property type="molecule type" value="Genomic_DNA"/>
</dbReference>
<organism evidence="1 2">
    <name type="scientific">Anthostomella pinea</name>
    <dbReference type="NCBI Taxonomy" id="933095"/>
    <lineage>
        <taxon>Eukaryota</taxon>
        <taxon>Fungi</taxon>
        <taxon>Dikarya</taxon>
        <taxon>Ascomycota</taxon>
        <taxon>Pezizomycotina</taxon>
        <taxon>Sordariomycetes</taxon>
        <taxon>Xylariomycetidae</taxon>
        <taxon>Xylariales</taxon>
        <taxon>Xylariaceae</taxon>
        <taxon>Anthostomella</taxon>
    </lineage>
</organism>
<evidence type="ECO:0000313" key="1">
    <source>
        <dbReference type="EMBL" id="CAJ2509351.1"/>
    </source>
</evidence>
<reference evidence="1" key="1">
    <citation type="submission" date="2023-10" db="EMBL/GenBank/DDBJ databases">
        <authorList>
            <person name="Hackl T."/>
        </authorList>
    </citation>
    <scope>NUCLEOTIDE SEQUENCE</scope>
</reference>